<keyword evidence="4" id="KW-1185">Reference proteome</keyword>
<dbReference type="RefSeq" id="XP_038745583.1">
    <property type="nucleotide sequence ID" value="XM_038889285.1"/>
</dbReference>
<accession>A0A9P6LL25</accession>
<sequence length="115" mass="12774">MRLSHIFAVLASAASLKTAAAYKKDNVCAQCIDRCPVPNYRPYMWTNVCSWCINSIPCRQLYHDHGLLPPEWMPGGGVHPAQRDSYQPRSGLKPIDGSYPDIEIEEDAPPTNSTA</sequence>
<dbReference type="AlphaFoldDB" id="A0A9P6LL25"/>
<dbReference type="GeneID" id="62162359"/>
<name>A0A9P6LL25_9PEZI</name>
<feature type="signal peptide" evidence="2">
    <location>
        <begin position="1"/>
        <end position="21"/>
    </location>
</feature>
<evidence type="ECO:0000313" key="3">
    <source>
        <dbReference type="EMBL" id="KAF9876122.1"/>
    </source>
</evidence>
<evidence type="ECO:0000256" key="1">
    <source>
        <dbReference type="SAM" id="MobiDB-lite"/>
    </source>
</evidence>
<feature type="chain" id="PRO_5040131205" evidence="2">
    <location>
        <begin position="22"/>
        <end position="115"/>
    </location>
</feature>
<proteinExistence type="predicted"/>
<reference evidence="3" key="1">
    <citation type="submission" date="2020-03" db="EMBL/GenBank/DDBJ databases">
        <authorList>
            <person name="He L."/>
        </authorList>
    </citation>
    <scope>NUCLEOTIDE SEQUENCE</scope>
    <source>
        <strain evidence="3">CkLH20</strain>
    </source>
</reference>
<comment type="caution">
    <text evidence="3">The sequence shown here is derived from an EMBL/GenBank/DDBJ whole genome shotgun (WGS) entry which is preliminary data.</text>
</comment>
<feature type="region of interest" description="Disordered" evidence="1">
    <location>
        <begin position="76"/>
        <end position="115"/>
    </location>
</feature>
<evidence type="ECO:0000313" key="4">
    <source>
        <dbReference type="Proteomes" id="UP000781932"/>
    </source>
</evidence>
<dbReference type="Proteomes" id="UP000781932">
    <property type="component" value="Unassembled WGS sequence"/>
</dbReference>
<keyword evidence="2" id="KW-0732">Signal</keyword>
<dbReference type="EMBL" id="JAATWM020000019">
    <property type="protein sequence ID" value="KAF9876122.1"/>
    <property type="molecule type" value="Genomic_DNA"/>
</dbReference>
<organism evidence="3 4">
    <name type="scientific">Colletotrichum karsti</name>
    <dbReference type="NCBI Taxonomy" id="1095194"/>
    <lineage>
        <taxon>Eukaryota</taxon>
        <taxon>Fungi</taxon>
        <taxon>Dikarya</taxon>
        <taxon>Ascomycota</taxon>
        <taxon>Pezizomycotina</taxon>
        <taxon>Sordariomycetes</taxon>
        <taxon>Hypocreomycetidae</taxon>
        <taxon>Glomerellales</taxon>
        <taxon>Glomerellaceae</taxon>
        <taxon>Colletotrichum</taxon>
        <taxon>Colletotrichum boninense species complex</taxon>
    </lineage>
</organism>
<evidence type="ECO:0000256" key="2">
    <source>
        <dbReference type="SAM" id="SignalP"/>
    </source>
</evidence>
<gene>
    <name evidence="3" type="ORF">CkaCkLH20_06568</name>
</gene>
<reference evidence="3" key="2">
    <citation type="submission" date="2020-11" db="EMBL/GenBank/DDBJ databases">
        <title>Whole genome sequencing of Colletotrichum sp.</title>
        <authorList>
            <person name="Li H."/>
        </authorList>
    </citation>
    <scope>NUCLEOTIDE SEQUENCE</scope>
    <source>
        <strain evidence="3">CkLH20</strain>
    </source>
</reference>
<protein>
    <submittedName>
        <fullName evidence="3">Uncharacterized protein</fullName>
    </submittedName>
</protein>